<reference evidence="1 2" key="1">
    <citation type="submission" date="2014-04" db="EMBL/GenBank/DDBJ databases">
        <title>The Genome Sequence of Mycobacterium tuberculosis TKK-01-0051.</title>
        <authorList>
            <consortium name="The Broad Institute Genomics Platform"/>
            <consortium name="The Broad Institute Genome Sequencing Center for Infectious Disease"/>
            <person name="Earl A.M."/>
            <person name="Cohen K."/>
            <person name="Pym A."/>
            <person name="Bishai W."/>
            <person name="Maharaj K."/>
            <person name="Desjardins C."/>
            <person name="Abeel T."/>
            <person name="Young S."/>
            <person name="Zeng Q."/>
            <person name="Gargeya S."/>
            <person name="Abouelleil A."/>
            <person name="Alvarado L."/>
            <person name="Chapman S.B."/>
            <person name="Gainer-Dewar J."/>
            <person name="Goldberg J."/>
            <person name="Griggs A."/>
            <person name="Gujja S."/>
            <person name="Hansen M."/>
            <person name="Howarth C."/>
            <person name="Imamovic A."/>
            <person name="Larimer J."/>
            <person name="Murphy C."/>
            <person name="Naylor J."/>
            <person name="Pearson M."/>
            <person name="Poon T.W."/>
            <person name="Priest M."/>
            <person name="Roberts A."/>
            <person name="Saif S."/>
            <person name="Shea T."/>
            <person name="Sykes S."/>
            <person name="Wortman J."/>
            <person name="Nusbaum C."/>
            <person name="Birren B."/>
        </authorList>
    </citation>
    <scope>NUCLEOTIDE SEQUENCE [LARGE SCALE GENOMIC DNA]</scope>
    <source>
        <strain evidence="1 2">TKK-01-0051</strain>
    </source>
</reference>
<dbReference type="PATRIC" id="fig|1324261.3.peg.3078"/>
<dbReference type="AlphaFoldDB" id="A0A051U0K8"/>
<dbReference type="HOGENOM" id="CLU_048540_0_0_11"/>
<gene>
    <name evidence="1" type="ORF">K875_03057</name>
</gene>
<protein>
    <recommendedName>
        <fullName evidence="3">Diacylglycerol O-acyltransferase</fullName>
    </recommendedName>
</protein>
<evidence type="ECO:0000313" key="2">
    <source>
        <dbReference type="Proteomes" id="UP000025947"/>
    </source>
</evidence>
<proteinExistence type="predicted"/>
<dbReference type="RefSeq" id="WP_044485675.1">
    <property type="nucleotide sequence ID" value="NZ_KK328284.1"/>
</dbReference>
<evidence type="ECO:0000313" key="1">
    <source>
        <dbReference type="EMBL" id="KBZ62136.1"/>
    </source>
</evidence>
<accession>A0A051U0K8</accession>
<dbReference type="Proteomes" id="UP000025947">
    <property type="component" value="Unassembled WGS sequence"/>
</dbReference>
<organism evidence="1 2">
    <name type="scientific">Mycobacterium [tuberculosis] TKK-01-0051</name>
    <dbReference type="NCBI Taxonomy" id="1324261"/>
    <lineage>
        <taxon>Bacteria</taxon>
        <taxon>Bacillati</taxon>
        <taxon>Actinomycetota</taxon>
        <taxon>Actinomycetes</taxon>
        <taxon>Mycobacteriales</taxon>
        <taxon>Mycobacteriaceae</taxon>
        <taxon>Mycobacterium</taxon>
        <taxon>Mycobacterium avium complex (MAC)</taxon>
    </lineage>
</organism>
<name>A0A051U0K8_9MYCO</name>
<comment type="caution">
    <text evidence="1">The sequence shown here is derived from an EMBL/GenBank/DDBJ whole genome shotgun (WGS) entry which is preliminary data.</text>
</comment>
<dbReference type="EMBL" id="JLXW01000008">
    <property type="protein sequence ID" value="KBZ62136.1"/>
    <property type="molecule type" value="Genomic_DNA"/>
</dbReference>
<evidence type="ECO:0008006" key="3">
    <source>
        <dbReference type="Google" id="ProtNLM"/>
    </source>
</evidence>
<sequence length="457" mass="48942">MDNVLDLVDQTFFRLGAAAGVGQNVWVYNREVDLDGLRRFHRHLQQGRLARRIERSPLRFGRHRWVAPSDRDGLEIAAPRPRAEFDGWLGEQASIPLDAERGPGWHLAVLPFTDGGAGVSFVVTHCLTDGIGGCLALVEAACGYDHPMDVPAAGSRPRWRALREDARQTARDLPAIRRAVSAAVGAARSARRDRRGAGSVTRPLSQARPAPSIAGADDIVTIPTAAFFLDADEWDARAASLGGTSNTLLAGVAARLAQRVGRIGPDGSVALAIPVSERTADDTRANAVTMVDISVDPAPAARDLRDVRATTKQALIRHREVPDERRTLLPLVPLLPERLIKKMVGVATGGATNVVVASNIGAAPPAANRPDGTDADYVALLSRYPGLTRAMMDQLGGLMVVHSATVHRQVFISVLAYQPGRLTSNDDLRQHVSSALDDFSLTAATGWSAMNRSPAAR</sequence>
<keyword evidence="2" id="KW-1185">Reference proteome</keyword>